<organism evidence="1 2">
    <name type="scientific">Porites evermanni</name>
    <dbReference type="NCBI Taxonomy" id="104178"/>
    <lineage>
        <taxon>Eukaryota</taxon>
        <taxon>Metazoa</taxon>
        <taxon>Cnidaria</taxon>
        <taxon>Anthozoa</taxon>
        <taxon>Hexacorallia</taxon>
        <taxon>Scleractinia</taxon>
        <taxon>Fungiina</taxon>
        <taxon>Poritidae</taxon>
        <taxon>Porites</taxon>
    </lineage>
</organism>
<reference evidence="1 2" key="1">
    <citation type="submission" date="2022-05" db="EMBL/GenBank/DDBJ databases">
        <authorList>
            <consortium name="Genoscope - CEA"/>
            <person name="William W."/>
        </authorList>
    </citation>
    <scope>NUCLEOTIDE SEQUENCE [LARGE SCALE GENOMIC DNA]</scope>
</reference>
<protein>
    <submittedName>
        <fullName evidence="1">Uncharacterized protein</fullName>
    </submittedName>
</protein>
<dbReference type="Proteomes" id="UP001159427">
    <property type="component" value="Unassembled WGS sequence"/>
</dbReference>
<keyword evidence="2" id="KW-1185">Reference proteome</keyword>
<evidence type="ECO:0000313" key="1">
    <source>
        <dbReference type="EMBL" id="CAH3186647.1"/>
    </source>
</evidence>
<feature type="non-terminal residue" evidence="1">
    <location>
        <position position="1"/>
    </location>
</feature>
<gene>
    <name evidence="1" type="ORF">PEVE_00017033</name>
</gene>
<dbReference type="EMBL" id="CALNXI010002352">
    <property type="protein sequence ID" value="CAH3186647.1"/>
    <property type="molecule type" value="Genomic_DNA"/>
</dbReference>
<sequence>TNRHFVLNVFCAYNLTNSCYQQPKQHGCSVLTPNAIKCIEIEKLCKPSIYTAEILRRLVMNGIIHPTVLPHPSTIIKFLRNELMMTKQKIHTVLSKSKNEDIGEHAKLFPDQVSDLAVSSLHYFDETSVTKTTSSTDKSGPKGQRCPSSVTQYCDTAVAAVPGTTSTTLSNAEVEIFDGDPVNYCNGIRSFENLIKDNRRNSSTRLYHLVQNREGFFMMGKLCT</sequence>
<comment type="caution">
    <text evidence="1">The sequence shown here is derived from an EMBL/GenBank/DDBJ whole genome shotgun (WGS) entry which is preliminary data.</text>
</comment>
<name>A0ABN8S4K2_9CNID</name>
<evidence type="ECO:0000313" key="2">
    <source>
        <dbReference type="Proteomes" id="UP001159427"/>
    </source>
</evidence>
<proteinExistence type="predicted"/>
<accession>A0ABN8S4K2</accession>